<dbReference type="Proteomes" id="UP000034097">
    <property type="component" value="Unassembled WGS sequence"/>
</dbReference>
<proteinExistence type="predicted"/>
<comment type="caution">
    <text evidence="1">The sequence shown here is derived from an EMBL/GenBank/DDBJ whole genome shotgun (WGS) entry which is preliminary data.</text>
</comment>
<sequence length="75" mass="8436">MESNGLWDQGGFLTEMRKDTEKSLVVFVNEISGKLNESELIDKKRAGVKKEGARSVALLRAAEEDKESVQNRIRV</sequence>
<dbReference type="EMBL" id="LCHQ01000015">
    <property type="protein sequence ID" value="KKT38636.1"/>
    <property type="molecule type" value="Genomic_DNA"/>
</dbReference>
<reference evidence="1 2" key="1">
    <citation type="journal article" date="2015" name="Nature">
        <title>rRNA introns, odd ribosomes, and small enigmatic genomes across a large radiation of phyla.</title>
        <authorList>
            <person name="Brown C.T."/>
            <person name="Hug L.A."/>
            <person name="Thomas B.C."/>
            <person name="Sharon I."/>
            <person name="Castelle C.J."/>
            <person name="Singh A."/>
            <person name="Wilkins M.J."/>
            <person name="Williams K.H."/>
            <person name="Banfield J.F."/>
        </authorList>
    </citation>
    <scope>NUCLEOTIDE SEQUENCE [LARGE SCALE GENOMIC DNA]</scope>
</reference>
<feature type="non-terminal residue" evidence="1">
    <location>
        <position position="75"/>
    </location>
</feature>
<name>A0A0G1GU86_9BACT</name>
<gene>
    <name evidence="1" type="ORF">UW26_C0015G0001</name>
</gene>
<evidence type="ECO:0000313" key="2">
    <source>
        <dbReference type="Proteomes" id="UP000034097"/>
    </source>
</evidence>
<evidence type="ECO:0000313" key="1">
    <source>
        <dbReference type="EMBL" id="KKT38636.1"/>
    </source>
</evidence>
<protein>
    <submittedName>
        <fullName evidence="1">Uncharacterized protein</fullName>
    </submittedName>
</protein>
<accession>A0A0G1GU86</accession>
<organism evidence="1 2">
    <name type="scientific">Candidatus Collierbacteria bacterium GW2011_GWF1_44_12</name>
    <dbReference type="NCBI Taxonomy" id="1618402"/>
    <lineage>
        <taxon>Bacteria</taxon>
        <taxon>Candidatus Collieribacteriota</taxon>
    </lineage>
</organism>
<dbReference type="AlphaFoldDB" id="A0A0G1GU86"/>